<comment type="similarity">
    <text evidence="3">Belongs to the cclA family.</text>
</comment>
<dbReference type="AlphaFoldDB" id="G7E1L0"/>
<dbReference type="CDD" id="cd12872">
    <property type="entry name" value="SPRY_Ash2"/>
    <property type="match status" value="1"/>
</dbReference>
<dbReference type="HOGENOM" id="CLU_014420_2_0_1"/>
<dbReference type="OrthoDB" id="10266026at2759"/>
<dbReference type="GO" id="GO:0048188">
    <property type="term" value="C:Set1C/COMPASS complex"/>
    <property type="evidence" value="ECO:0007669"/>
    <property type="project" value="InterPro"/>
</dbReference>
<evidence type="ECO:0000313" key="6">
    <source>
        <dbReference type="EMBL" id="GAA96720.1"/>
    </source>
</evidence>
<evidence type="ECO:0000259" key="5">
    <source>
        <dbReference type="PROSITE" id="PS50188"/>
    </source>
</evidence>
<dbReference type="SMART" id="SM00449">
    <property type="entry name" value="SPRY"/>
    <property type="match status" value="1"/>
</dbReference>
<protein>
    <recommendedName>
        <fullName evidence="5">B30.2/SPRY domain-containing protein</fullName>
    </recommendedName>
</protein>
<feature type="compositionally biased region" description="Low complexity" evidence="4">
    <location>
        <begin position="156"/>
        <end position="168"/>
    </location>
</feature>
<feature type="compositionally biased region" description="Low complexity" evidence="4">
    <location>
        <begin position="33"/>
        <end position="54"/>
    </location>
</feature>
<name>G7E1L0_MIXOS</name>
<dbReference type="InterPro" id="IPR043136">
    <property type="entry name" value="B30.2/SPRY_sf"/>
</dbReference>
<evidence type="ECO:0000256" key="2">
    <source>
        <dbReference type="ARBA" id="ARBA00023242"/>
    </source>
</evidence>
<comment type="caution">
    <text evidence="6">The sequence shown here is derived from an EMBL/GenBank/DDBJ whole genome shotgun (WGS) entry which is preliminary data.</text>
</comment>
<reference evidence="6 7" key="2">
    <citation type="journal article" date="2012" name="Open Biol.">
        <title>Characteristics of nucleosomes and linker DNA regions on the genome of the basidiomycete Mixia osmundae revealed by mono- and dinucleosome mapping.</title>
        <authorList>
            <person name="Nishida H."/>
            <person name="Kondo S."/>
            <person name="Matsumoto T."/>
            <person name="Suzuki Y."/>
            <person name="Yoshikawa H."/>
            <person name="Taylor T.D."/>
            <person name="Sugiyama J."/>
        </authorList>
    </citation>
    <scope>NUCLEOTIDE SEQUENCE [LARGE SCALE GENOMIC DNA]</scope>
    <source>
        <strain evidence="7">CBS 9802 / IAM 14324 / JCM 22182 / KY 12970</strain>
    </source>
</reference>
<dbReference type="PANTHER" id="PTHR10598">
    <property type="entry name" value="SET1/ASH2 HISTONE METHYLTRANSFERASE COMPLEX SUBUNIT ASH2"/>
    <property type="match status" value="1"/>
</dbReference>
<gene>
    <name evidence="6" type="primary">Mo03391</name>
    <name evidence="6" type="ORF">E5Q_03391</name>
</gene>
<organism evidence="6 7">
    <name type="scientific">Mixia osmundae (strain CBS 9802 / IAM 14324 / JCM 22182 / KY 12970)</name>
    <dbReference type="NCBI Taxonomy" id="764103"/>
    <lineage>
        <taxon>Eukaryota</taxon>
        <taxon>Fungi</taxon>
        <taxon>Dikarya</taxon>
        <taxon>Basidiomycota</taxon>
        <taxon>Pucciniomycotina</taxon>
        <taxon>Mixiomycetes</taxon>
        <taxon>Mixiales</taxon>
        <taxon>Mixiaceae</taxon>
        <taxon>Mixia</taxon>
    </lineage>
</organism>
<evidence type="ECO:0000313" key="7">
    <source>
        <dbReference type="Proteomes" id="UP000009131"/>
    </source>
</evidence>
<dbReference type="PANTHER" id="PTHR10598:SF0">
    <property type="entry name" value="SET1_ASH2 HISTONE METHYLTRANSFERASE COMPLEX SUBUNIT ASH2"/>
    <property type="match status" value="1"/>
</dbReference>
<dbReference type="InterPro" id="IPR001870">
    <property type="entry name" value="B30.2/SPRY"/>
</dbReference>
<dbReference type="FunCoup" id="G7E1L0">
    <property type="interactions" value="395"/>
</dbReference>
<dbReference type="PROSITE" id="PS50188">
    <property type="entry name" value="B302_SPRY"/>
    <property type="match status" value="1"/>
</dbReference>
<dbReference type="InterPro" id="IPR003877">
    <property type="entry name" value="SPRY_dom"/>
</dbReference>
<dbReference type="Gene3D" id="2.60.120.920">
    <property type="match status" value="1"/>
</dbReference>
<feature type="region of interest" description="Disordered" evidence="4">
    <location>
        <begin position="150"/>
        <end position="169"/>
    </location>
</feature>
<dbReference type="InterPro" id="IPR037353">
    <property type="entry name" value="ASH2"/>
</dbReference>
<dbReference type="InParanoid" id="G7E1L0"/>
<evidence type="ECO:0000256" key="4">
    <source>
        <dbReference type="SAM" id="MobiDB-lite"/>
    </source>
</evidence>
<feature type="domain" description="B30.2/SPRY" evidence="5">
    <location>
        <begin position="163"/>
        <end position="378"/>
    </location>
</feature>
<reference evidence="6 7" key="1">
    <citation type="journal article" date="2011" name="J. Gen. Appl. Microbiol.">
        <title>Draft genome sequencing of the enigmatic basidiomycete Mixia osmundae.</title>
        <authorList>
            <person name="Nishida H."/>
            <person name="Nagatsuka Y."/>
            <person name="Sugiyama J."/>
        </authorList>
    </citation>
    <scope>NUCLEOTIDE SEQUENCE [LARGE SCALE GENOMIC DNA]</scope>
    <source>
        <strain evidence="7">CBS 9802 / IAM 14324 / JCM 22182 / KY 12970</strain>
    </source>
</reference>
<dbReference type="GO" id="GO:0000976">
    <property type="term" value="F:transcription cis-regulatory region binding"/>
    <property type="evidence" value="ECO:0007669"/>
    <property type="project" value="TreeGrafter"/>
</dbReference>
<feature type="compositionally biased region" description="Polar residues" evidence="4">
    <location>
        <begin position="67"/>
        <end position="89"/>
    </location>
</feature>
<dbReference type="InterPro" id="IPR013320">
    <property type="entry name" value="ConA-like_dom_sf"/>
</dbReference>
<evidence type="ECO:0000256" key="1">
    <source>
        <dbReference type="ARBA" id="ARBA00004123"/>
    </source>
</evidence>
<dbReference type="RefSeq" id="XP_014565239.1">
    <property type="nucleotide sequence ID" value="XM_014709753.1"/>
</dbReference>
<evidence type="ECO:0000256" key="3">
    <source>
        <dbReference type="ARBA" id="ARBA00038149"/>
    </source>
</evidence>
<comment type="subcellular location">
    <subcellularLocation>
        <location evidence="1">Nucleus</location>
    </subcellularLocation>
</comment>
<accession>G7E1L0</accession>
<dbReference type="OMA" id="GFRYTYA"/>
<dbReference type="EMBL" id="BABT02000106">
    <property type="protein sequence ID" value="GAA96720.1"/>
    <property type="molecule type" value="Genomic_DNA"/>
</dbReference>
<dbReference type="SUPFAM" id="SSF49899">
    <property type="entry name" value="Concanavalin A-like lectins/glucanases"/>
    <property type="match status" value="1"/>
</dbReference>
<dbReference type="STRING" id="764103.G7E1L0"/>
<dbReference type="Proteomes" id="UP000009131">
    <property type="component" value="Unassembled WGS sequence"/>
</dbReference>
<feature type="region of interest" description="Disordered" evidence="4">
    <location>
        <begin position="1"/>
        <end position="89"/>
    </location>
</feature>
<proteinExistence type="inferred from homology"/>
<dbReference type="Pfam" id="PF00622">
    <property type="entry name" value="SPRY"/>
    <property type="match status" value="1"/>
</dbReference>
<keyword evidence="7" id="KW-1185">Reference proteome</keyword>
<dbReference type="eggNOG" id="KOG2626">
    <property type="taxonomic scope" value="Eukaryota"/>
</dbReference>
<keyword evidence="2" id="KW-0539">Nucleus</keyword>
<sequence>MALYEKEVPDDQPDELARSSTKRKSLWLNDTGLDPSSLPELSEASSPSDSPLLETFQSLAREDHITSRSQSPVASSSKLPSKATADQAQNNARSALIDTQPAIPLLVPASVQPLSADEVKFYATRGHPMNKSGFRYSDCGPVLLQARRTRDRARSHSAGDSADGSPASEIPFYRLLPSPPLGVRFSWEDRSPYTYISEDALTITTDKGFRSARVNVPLREGSWYFEWEVLRGGGDNARTGQADAAPGSDGMAGSAATRAGASAHVRLGLARREATMNAPVGYDGYSYGLRDKTGDKITLSKPESYGEPFKTGDIIGVYVSLPTRTSLPDPDDPDDPRHLVRKRMQIRYRGHFYFESMEYVASKEMTDLADLTAGQVAPVKPAAPVKAAAPGKKAIVRDEPPPPRELKRLPGSRIAYFKNGRPMGVAFEDLFDYVPLRPHPPSAAKLAQAQRQSLLEQLALDRTNHHDDGTLGYYPAASVYFGGTVRLAVGPHFAYPPPANIESLLYEPEDAVGSPDAMQEDVKPRLGPSWRPLADRFDEYYREQGWLDDEDQSIALAKHEDELATAAKEARRTAIPGKKPLASSVNGRSKMRDVIKADDLALHLVAELAPETALELPPEVQVDH</sequence>